<keyword evidence="2" id="KW-1185">Reference proteome</keyword>
<proteinExistence type="predicted"/>
<evidence type="ECO:0008006" key="3">
    <source>
        <dbReference type="Google" id="ProtNLM"/>
    </source>
</evidence>
<dbReference type="Proteomes" id="UP000002358">
    <property type="component" value="Unassembled WGS sequence"/>
</dbReference>
<dbReference type="PANTHER" id="PTHR33332">
    <property type="entry name" value="REVERSE TRANSCRIPTASE DOMAIN-CONTAINING PROTEIN"/>
    <property type="match status" value="1"/>
</dbReference>
<dbReference type="OMA" id="YWANGRI"/>
<name>A0A7M7H221_NASVI</name>
<sequence length="164" mass="18748">MAGCWISCGTLVKIFMRIHSEEDVERLRADLNALSGWACENVLVINADKSQVASFYRGRTQLQFQYELDGSAIARTEVVRDLGVLFDSRLTFALYADHVVSRCGLIGFVKRTTRDFSNISAITYLYNTLVMPTFIYCCQIWSPYTQIAINHLDSVQHKFIRYLA</sequence>
<dbReference type="EnsemblMetazoa" id="XM_008204116">
    <property type="protein sequence ID" value="XP_008202338"/>
    <property type="gene ID" value="LOC103315412"/>
</dbReference>
<dbReference type="OrthoDB" id="7671495at2759"/>
<dbReference type="AlphaFoldDB" id="A0A7M7H221"/>
<organism evidence="1 2">
    <name type="scientific">Nasonia vitripennis</name>
    <name type="common">Parasitic wasp</name>
    <dbReference type="NCBI Taxonomy" id="7425"/>
    <lineage>
        <taxon>Eukaryota</taxon>
        <taxon>Metazoa</taxon>
        <taxon>Ecdysozoa</taxon>
        <taxon>Arthropoda</taxon>
        <taxon>Hexapoda</taxon>
        <taxon>Insecta</taxon>
        <taxon>Pterygota</taxon>
        <taxon>Neoptera</taxon>
        <taxon>Endopterygota</taxon>
        <taxon>Hymenoptera</taxon>
        <taxon>Apocrita</taxon>
        <taxon>Proctotrupomorpha</taxon>
        <taxon>Chalcidoidea</taxon>
        <taxon>Pteromalidae</taxon>
        <taxon>Pteromalinae</taxon>
        <taxon>Nasonia</taxon>
    </lineage>
</organism>
<gene>
    <name evidence="1" type="primary">103315412</name>
</gene>
<evidence type="ECO:0000313" key="1">
    <source>
        <dbReference type="EnsemblMetazoa" id="XP_008202338"/>
    </source>
</evidence>
<protein>
    <recommendedName>
        <fullName evidence="3">Reverse transcriptase</fullName>
    </recommendedName>
</protein>
<reference evidence="1" key="1">
    <citation type="submission" date="2021-01" db="UniProtKB">
        <authorList>
            <consortium name="EnsemblMetazoa"/>
        </authorList>
    </citation>
    <scope>IDENTIFICATION</scope>
</reference>
<dbReference type="InParanoid" id="A0A7M7H221"/>
<dbReference type="KEGG" id="nvi:103315412"/>
<accession>A0A7M7H221</accession>
<dbReference type="PRINTS" id="PR01345">
    <property type="entry name" value="CERVTRCPTASE"/>
</dbReference>
<evidence type="ECO:0000313" key="2">
    <source>
        <dbReference type="Proteomes" id="UP000002358"/>
    </source>
</evidence>